<accession>A0A3M6U9B4</accession>
<comment type="caution">
    <text evidence="1">The sequence shown here is derived from an EMBL/GenBank/DDBJ whole genome shotgun (WGS) entry which is preliminary data.</text>
</comment>
<name>A0A3M6U9B4_POCDA</name>
<organism evidence="1 2">
    <name type="scientific">Pocillopora damicornis</name>
    <name type="common">Cauliflower coral</name>
    <name type="synonym">Millepora damicornis</name>
    <dbReference type="NCBI Taxonomy" id="46731"/>
    <lineage>
        <taxon>Eukaryota</taxon>
        <taxon>Metazoa</taxon>
        <taxon>Cnidaria</taxon>
        <taxon>Anthozoa</taxon>
        <taxon>Hexacorallia</taxon>
        <taxon>Scleractinia</taxon>
        <taxon>Astrocoeniina</taxon>
        <taxon>Pocilloporidae</taxon>
        <taxon>Pocillopora</taxon>
    </lineage>
</organism>
<dbReference type="AlphaFoldDB" id="A0A3M6U9B4"/>
<proteinExistence type="predicted"/>
<protein>
    <submittedName>
        <fullName evidence="1">Uncharacterized protein</fullName>
    </submittedName>
</protein>
<dbReference type="Proteomes" id="UP000275408">
    <property type="component" value="Unassembled WGS sequence"/>
</dbReference>
<keyword evidence="2" id="KW-1185">Reference proteome</keyword>
<evidence type="ECO:0000313" key="2">
    <source>
        <dbReference type="Proteomes" id="UP000275408"/>
    </source>
</evidence>
<dbReference type="EMBL" id="RCHS01002005">
    <property type="protein sequence ID" value="RMX50166.1"/>
    <property type="molecule type" value="Genomic_DNA"/>
</dbReference>
<evidence type="ECO:0000313" key="1">
    <source>
        <dbReference type="EMBL" id="RMX50166.1"/>
    </source>
</evidence>
<gene>
    <name evidence="1" type="ORF">pdam_00004799</name>
</gene>
<reference evidence="1 2" key="1">
    <citation type="journal article" date="2018" name="Sci. Rep.">
        <title>Comparative analysis of the Pocillopora damicornis genome highlights role of immune system in coral evolution.</title>
        <authorList>
            <person name="Cunning R."/>
            <person name="Bay R.A."/>
            <person name="Gillette P."/>
            <person name="Baker A.C."/>
            <person name="Traylor-Knowles N."/>
        </authorList>
    </citation>
    <scope>NUCLEOTIDE SEQUENCE [LARGE SCALE GENOMIC DNA]</scope>
    <source>
        <strain evidence="1">RSMAS</strain>
        <tissue evidence="1">Whole animal</tissue>
    </source>
</reference>
<sequence length="91" mass="10311">MRTLGSSLEITMKRVRNDTANEDELDDINSLGNLSNDACKNEHSDDVTVKPFLSMVMSRVLHLICFGLKQHTEFEFFPPITYNCPPHTVAL</sequence>